<feature type="domain" description="DUF6779" evidence="4">
    <location>
        <begin position="46"/>
        <end position="154"/>
    </location>
</feature>
<sequence>MTGRSGLTEGERGDSRGYGRLLLVAVLVLAIAATAVLVLSNDARFLRLGVLAALWAALVGAFLAVKYRREAAASEDEVADLQAVYELELEREVAARREYELEIEAETRRRVEEESREDLDALRGELRALRENLEALLGGEVLVERVALRAESTRMRSLSDQSRLLAVGEDRIIAKEDRKPITVGSVRKEAPADKSVLPTELIERIPHEPLRTNAKEQVPRRPEPSRPEQARQASRSNAQTEALSRSTGQARREPQRPAQPAATQFVSRPAAAKAAEARPAERRPESRQPEPRQPEPRQPEARPTGVPNVVGMRVRPPEPSQPMAQPVSQAMSQPMRAPEPREPRRPEPRQPEQRSQPAQRPEPATMAMRLNPDAKQPAARQPEPPRAAETSGRRRRPEAEATAMAPRPTPAETSGRRRRPEPEPAPVVAGPPPEVDGPVWDPELGDWVPNSLELPIPVRTAPVPTPGPAPAAPPPPVVDSGAHAAGKSVSELLASLGQEEPRGRRRRRSDD</sequence>
<dbReference type="Proteomes" id="UP000585638">
    <property type="component" value="Unassembled WGS sequence"/>
</dbReference>
<gene>
    <name evidence="5" type="ORF">BJ998_003488</name>
</gene>
<evidence type="ECO:0000256" key="2">
    <source>
        <dbReference type="SAM" id="MobiDB-lite"/>
    </source>
</evidence>
<keyword evidence="3" id="KW-0812">Transmembrane</keyword>
<evidence type="ECO:0000256" key="3">
    <source>
        <dbReference type="SAM" id="Phobius"/>
    </source>
</evidence>
<evidence type="ECO:0000313" key="5">
    <source>
        <dbReference type="EMBL" id="MBB5892292.1"/>
    </source>
</evidence>
<dbReference type="RefSeq" id="WP_184862936.1">
    <property type="nucleotide sequence ID" value="NZ_BAAAWY010000003.1"/>
</dbReference>
<evidence type="ECO:0000256" key="1">
    <source>
        <dbReference type="SAM" id="Coils"/>
    </source>
</evidence>
<comment type="caution">
    <text evidence="5">The sequence shown here is derived from an EMBL/GenBank/DDBJ whole genome shotgun (WGS) entry which is preliminary data.</text>
</comment>
<keyword evidence="3" id="KW-0472">Membrane</keyword>
<feature type="transmembrane region" description="Helical" evidence="3">
    <location>
        <begin position="45"/>
        <end position="65"/>
    </location>
</feature>
<feature type="coiled-coil region" evidence="1">
    <location>
        <begin position="64"/>
        <end position="139"/>
    </location>
</feature>
<dbReference type="Pfam" id="PF20570">
    <property type="entry name" value="DUF6779"/>
    <property type="match status" value="1"/>
</dbReference>
<feature type="compositionally biased region" description="Low complexity" evidence="2">
    <location>
        <begin position="353"/>
        <end position="364"/>
    </location>
</feature>
<feature type="compositionally biased region" description="Pro residues" evidence="2">
    <location>
        <begin position="463"/>
        <end position="477"/>
    </location>
</feature>
<feature type="compositionally biased region" description="Basic and acidic residues" evidence="2">
    <location>
        <begin position="201"/>
        <end position="229"/>
    </location>
</feature>
<dbReference type="InterPro" id="IPR046706">
    <property type="entry name" value="DUF6779"/>
</dbReference>
<protein>
    <recommendedName>
        <fullName evidence="4">DUF6779 domain-containing protein</fullName>
    </recommendedName>
</protein>
<feature type="region of interest" description="Disordered" evidence="2">
    <location>
        <begin position="197"/>
        <end position="511"/>
    </location>
</feature>
<feature type="compositionally biased region" description="Polar residues" evidence="2">
    <location>
        <begin position="231"/>
        <end position="249"/>
    </location>
</feature>
<feature type="compositionally biased region" description="Basic and acidic residues" evidence="2">
    <location>
        <begin position="338"/>
        <end position="352"/>
    </location>
</feature>
<feature type="transmembrane region" description="Helical" evidence="3">
    <location>
        <begin position="21"/>
        <end position="39"/>
    </location>
</feature>
<dbReference type="EMBL" id="JACHIR010000001">
    <property type="protein sequence ID" value="MBB5892292.1"/>
    <property type="molecule type" value="Genomic_DNA"/>
</dbReference>
<accession>A0A7W9KGQ2</accession>
<keyword evidence="6" id="KW-1185">Reference proteome</keyword>
<evidence type="ECO:0000313" key="6">
    <source>
        <dbReference type="Proteomes" id="UP000585638"/>
    </source>
</evidence>
<name>A0A7W9KGQ2_9PSEU</name>
<keyword evidence="3" id="KW-1133">Transmembrane helix</keyword>
<proteinExistence type="predicted"/>
<feature type="compositionally biased region" description="Pro residues" evidence="2">
    <location>
        <begin position="423"/>
        <end position="435"/>
    </location>
</feature>
<feature type="compositionally biased region" description="Polar residues" evidence="2">
    <location>
        <begin position="322"/>
        <end position="332"/>
    </location>
</feature>
<feature type="compositionally biased region" description="Basic and acidic residues" evidence="2">
    <location>
        <begin position="275"/>
        <end position="300"/>
    </location>
</feature>
<organism evidence="5 6">
    <name type="scientific">Kutzneria kofuensis</name>
    <dbReference type="NCBI Taxonomy" id="103725"/>
    <lineage>
        <taxon>Bacteria</taxon>
        <taxon>Bacillati</taxon>
        <taxon>Actinomycetota</taxon>
        <taxon>Actinomycetes</taxon>
        <taxon>Pseudonocardiales</taxon>
        <taxon>Pseudonocardiaceae</taxon>
        <taxon>Kutzneria</taxon>
    </lineage>
</organism>
<dbReference type="AlphaFoldDB" id="A0A7W9KGQ2"/>
<keyword evidence="1" id="KW-0175">Coiled coil</keyword>
<evidence type="ECO:0000259" key="4">
    <source>
        <dbReference type="Pfam" id="PF20570"/>
    </source>
</evidence>
<reference evidence="5 6" key="1">
    <citation type="submission" date="2020-08" db="EMBL/GenBank/DDBJ databases">
        <title>Sequencing the genomes of 1000 actinobacteria strains.</title>
        <authorList>
            <person name="Klenk H.-P."/>
        </authorList>
    </citation>
    <scope>NUCLEOTIDE SEQUENCE [LARGE SCALE GENOMIC DNA]</scope>
    <source>
        <strain evidence="5 6">DSM 43851</strain>
    </source>
</reference>